<sequence>MLDLFADAEPWQEPLAPGAVILRRFATSRAAALLAGIDEVTAVSPFRHMVTPGGYTMSVAMANCGELGWATNERAIFMPRTIPLPASRGPRCLLFFRRSATRPP</sequence>
<protein>
    <submittedName>
        <fullName evidence="1">Alpha-ketoglutarate-dependent dioxygenase AlkB</fullName>
        <ecNumber evidence="1">1.14.11.-</ecNumber>
    </submittedName>
</protein>
<dbReference type="Proteomes" id="UP000255163">
    <property type="component" value="Unassembled WGS sequence"/>
</dbReference>
<organism evidence="1 2">
    <name type="scientific">Enterobacter asburiae</name>
    <dbReference type="NCBI Taxonomy" id="61645"/>
    <lineage>
        <taxon>Bacteria</taxon>
        <taxon>Pseudomonadati</taxon>
        <taxon>Pseudomonadota</taxon>
        <taxon>Gammaproteobacteria</taxon>
        <taxon>Enterobacterales</taxon>
        <taxon>Enterobacteriaceae</taxon>
        <taxon>Enterobacter</taxon>
        <taxon>Enterobacter cloacae complex</taxon>
    </lineage>
</organism>
<gene>
    <name evidence="1" type="primary">alkB</name>
    <name evidence="1" type="ORF">NCTC12123_05973</name>
</gene>
<evidence type="ECO:0000313" key="2">
    <source>
        <dbReference type="Proteomes" id="UP000255163"/>
    </source>
</evidence>
<dbReference type="AlphaFoldDB" id="A0A376FKW8"/>
<dbReference type="SUPFAM" id="SSF51197">
    <property type="entry name" value="Clavaminate synthase-like"/>
    <property type="match status" value="1"/>
</dbReference>
<accession>A0A376FKW8</accession>
<proteinExistence type="predicted"/>
<dbReference type="EMBL" id="UFYI01000007">
    <property type="protein sequence ID" value="STD27168.1"/>
    <property type="molecule type" value="Genomic_DNA"/>
</dbReference>
<evidence type="ECO:0000313" key="1">
    <source>
        <dbReference type="EMBL" id="STD27168.1"/>
    </source>
</evidence>
<keyword evidence="1" id="KW-0223">Dioxygenase</keyword>
<dbReference type="EC" id="1.14.11.-" evidence="1"/>
<dbReference type="InterPro" id="IPR037151">
    <property type="entry name" value="AlkB-like_sf"/>
</dbReference>
<dbReference type="GO" id="GO:0051213">
    <property type="term" value="F:dioxygenase activity"/>
    <property type="evidence" value="ECO:0007669"/>
    <property type="project" value="UniProtKB-KW"/>
</dbReference>
<dbReference type="Gene3D" id="2.60.120.590">
    <property type="entry name" value="Alpha-ketoglutarate-dependent dioxygenase AlkB-like"/>
    <property type="match status" value="1"/>
</dbReference>
<keyword evidence="1" id="KW-0560">Oxidoreductase</keyword>
<reference evidence="1 2" key="1">
    <citation type="submission" date="2018-06" db="EMBL/GenBank/DDBJ databases">
        <authorList>
            <consortium name="Pathogen Informatics"/>
            <person name="Doyle S."/>
        </authorList>
    </citation>
    <scope>NUCLEOTIDE SEQUENCE [LARGE SCALE GENOMIC DNA]</scope>
    <source>
        <strain evidence="1 2">NCTC12123</strain>
    </source>
</reference>
<name>A0A376FKW8_ENTAS</name>